<keyword evidence="1" id="KW-0472">Membrane</keyword>
<keyword evidence="1" id="KW-1133">Transmembrane helix</keyword>
<dbReference type="EMBL" id="GIIL01007346">
    <property type="protein sequence ID" value="NOV51072.1"/>
    <property type="molecule type" value="Transcribed_RNA"/>
</dbReference>
<name>A0A6M2DXW8_XENCH</name>
<organism evidence="2">
    <name type="scientific">Xenopsylla cheopis</name>
    <name type="common">Oriental rat flea</name>
    <name type="synonym">Pulex cheopis</name>
    <dbReference type="NCBI Taxonomy" id="163159"/>
    <lineage>
        <taxon>Eukaryota</taxon>
        <taxon>Metazoa</taxon>
        <taxon>Ecdysozoa</taxon>
        <taxon>Arthropoda</taxon>
        <taxon>Hexapoda</taxon>
        <taxon>Insecta</taxon>
        <taxon>Pterygota</taxon>
        <taxon>Neoptera</taxon>
        <taxon>Endopterygota</taxon>
        <taxon>Siphonaptera</taxon>
        <taxon>Pulicidae</taxon>
        <taxon>Xenopsyllinae</taxon>
        <taxon>Xenopsylla</taxon>
    </lineage>
</organism>
<accession>A0A6M2DXW8</accession>
<sequence length="69" mass="8214">MKADTEKFIIWRDLRCVHFVFISLCVLLLAYKVLYTKPLHILIALWGTILNKICESSIPTFYLFCDYIR</sequence>
<dbReference type="AlphaFoldDB" id="A0A6M2DXW8"/>
<feature type="transmembrane region" description="Helical" evidence="1">
    <location>
        <begin position="16"/>
        <end position="35"/>
    </location>
</feature>
<evidence type="ECO:0000256" key="1">
    <source>
        <dbReference type="SAM" id="Phobius"/>
    </source>
</evidence>
<evidence type="ECO:0000313" key="2">
    <source>
        <dbReference type="EMBL" id="NOV51072.1"/>
    </source>
</evidence>
<reference evidence="2" key="1">
    <citation type="submission" date="2020-03" db="EMBL/GenBank/DDBJ databases">
        <title>Transcriptomic Profiling of the Digestive Tract of the Rat Flea, Xenopsylla cheopis, Following Blood Feeding and Infection with Yersinia pestis.</title>
        <authorList>
            <person name="Bland D.M."/>
            <person name="Martens C.A."/>
            <person name="Virtaneva K."/>
            <person name="Kanakabandi K."/>
            <person name="Long D."/>
            <person name="Rosenke R."/>
            <person name="Saturday G.A."/>
            <person name="Hoyt F.H."/>
            <person name="Bruno D.P."/>
            <person name="Ribeiro J.M.C."/>
            <person name="Hinnebusch J."/>
        </authorList>
    </citation>
    <scope>NUCLEOTIDE SEQUENCE</scope>
</reference>
<proteinExistence type="predicted"/>
<protein>
    <submittedName>
        <fullName evidence="2">Putative secreted protein</fullName>
    </submittedName>
</protein>
<keyword evidence="1" id="KW-0812">Transmembrane</keyword>